<dbReference type="PANTHER" id="PTHR43765">
    <property type="entry name" value="2-DEHYDROPANTOATE 2-REDUCTASE-RELATED"/>
    <property type="match status" value="1"/>
</dbReference>
<dbReference type="InterPro" id="IPR013328">
    <property type="entry name" value="6PGD_dom2"/>
</dbReference>
<dbReference type="Pfam" id="PF02558">
    <property type="entry name" value="ApbA"/>
    <property type="match status" value="1"/>
</dbReference>
<dbReference type="GO" id="GO:0008677">
    <property type="term" value="F:2-dehydropantoate 2-reductase activity"/>
    <property type="evidence" value="ECO:0007669"/>
    <property type="project" value="UniProtKB-EC"/>
</dbReference>
<accession>A0A1M5YI51</accession>
<evidence type="ECO:0000256" key="10">
    <source>
        <dbReference type="RuleBase" id="RU362068"/>
    </source>
</evidence>
<dbReference type="OrthoDB" id="6530772at2"/>
<dbReference type="Gene3D" id="3.40.50.720">
    <property type="entry name" value="NAD(P)-binding Rossmann-like Domain"/>
    <property type="match status" value="1"/>
</dbReference>
<evidence type="ECO:0000259" key="11">
    <source>
        <dbReference type="Pfam" id="PF02558"/>
    </source>
</evidence>
<dbReference type="GO" id="GO:0015940">
    <property type="term" value="P:pantothenate biosynthetic process"/>
    <property type="evidence" value="ECO:0007669"/>
    <property type="project" value="UniProtKB-UniPathway"/>
</dbReference>
<dbReference type="Pfam" id="PF08546">
    <property type="entry name" value="ApbA_C"/>
    <property type="match status" value="1"/>
</dbReference>
<evidence type="ECO:0000256" key="1">
    <source>
        <dbReference type="ARBA" id="ARBA00004994"/>
    </source>
</evidence>
<reference evidence="13 14" key="1">
    <citation type="submission" date="2016-11" db="EMBL/GenBank/DDBJ databases">
        <authorList>
            <person name="Jaros S."/>
            <person name="Januszkiewicz K."/>
            <person name="Wedrychowicz H."/>
        </authorList>
    </citation>
    <scope>NUCLEOTIDE SEQUENCE [LARGE SCALE GENOMIC DNA]</scope>
    <source>
        <strain evidence="13 14">DSM 16917</strain>
    </source>
</reference>
<comment type="function">
    <text evidence="10">Catalyzes the NADPH-dependent reduction of ketopantoate into pantoic acid.</text>
</comment>
<keyword evidence="6 10" id="KW-0521">NADP</keyword>
<dbReference type="InterPro" id="IPR003710">
    <property type="entry name" value="ApbA"/>
</dbReference>
<dbReference type="EMBL" id="FQXG01000007">
    <property type="protein sequence ID" value="SHI11539.1"/>
    <property type="molecule type" value="Genomic_DNA"/>
</dbReference>
<dbReference type="GO" id="GO:0005737">
    <property type="term" value="C:cytoplasm"/>
    <property type="evidence" value="ECO:0007669"/>
    <property type="project" value="TreeGrafter"/>
</dbReference>
<dbReference type="RefSeq" id="WP_067660419.1">
    <property type="nucleotide sequence ID" value="NZ_FQXG01000007.1"/>
</dbReference>
<evidence type="ECO:0000256" key="3">
    <source>
        <dbReference type="ARBA" id="ARBA00013014"/>
    </source>
</evidence>
<keyword evidence="7 10" id="KW-0560">Oxidoreductase</keyword>
<evidence type="ECO:0000256" key="9">
    <source>
        <dbReference type="ARBA" id="ARBA00048793"/>
    </source>
</evidence>
<keyword evidence="5 10" id="KW-0566">Pantothenate biosynthesis</keyword>
<dbReference type="GO" id="GO:0050661">
    <property type="term" value="F:NADP binding"/>
    <property type="evidence" value="ECO:0007669"/>
    <property type="project" value="TreeGrafter"/>
</dbReference>
<dbReference type="PANTHER" id="PTHR43765:SF2">
    <property type="entry name" value="2-DEHYDROPANTOATE 2-REDUCTASE"/>
    <property type="match status" value="1"/>
</dbReference>
<comment type="catalytic activity">
    <reaction evidence="9 10">
        <text>(R)-pantoate + NADP(+) = 2-dehydropantoate + NADPH + H(+)</text>
        <dbReference type="Rhea" id="RHEA:16233"/>
        <dbReference type="ChEBI" id="CHEBI:11561"/>
        <dbReference type="ChEBI" id="CHEBI:15378"/>
        <dbReference type="ChEBI" id="CHEBI:15980"/>
        <dbReference type="ChEBI" id="CHEBI:57783"/>
        <dbReference type="ChEBI" id="CHEBI:58349"/>
        <dbReference type="EC" id="1.1.1.169"/>
    </reaction>
</comment>
<comment type="pathway">
    <text evidence="1 10">Cofactor biosynthesis; (R)-pantothenate biosynthesis; (R)-pantoate from 3-methyl-2-oxobutanoate: step 2/2.</text>
</comment>
<gene>
    <name evidence="13" type="ORF">SAMN02745129_4263</name>
</gene>
<evidence type="ECO:0000256" key="7">
    <source>
        <dbReference type="ARBA" id="ARBA00023002"/>
    </source>
</evidence>
<evidence type="ECO:0000256" key="2">
    <source>
        <dbReference type="ARBA" id="ARBA00007870"/>
    </source>
</evidence>
<organism evidence="13 14">
    <name type="scientific">Ferrimonas marina</name>
    <dbReference type="NCBI Taxonomy" id="299255"/>
    <lineage>
        <taxon>Bacteria</taxon>
        <taxon>Pseudomonadati</taxon>
        <taxon>Pseudomonadota</taxon>
        <taxon>Gammaproteobacteria</taxon>
        <taxon>Alteromonadales</taxon>
        <taxon>Ferrimonadaceae</taxon>
        <taxon>Ferrimonas</taxon>
    </lineage>
</organism>
<dbReference type="NCBIfam" id="TIGR00745">
    <property type="entry name" value="apbA_panE"/>
    <property type="match status" value="1"/>
</dbReference>
<evidence type="ECO:0000256" key="6">
    <source>
        <dbReference type="ARBA" id="ARBA00022857"/>
    </source>
</evidence>
<keyword evidence="14" id="KW-1185">Reference proteome</keyword>
<evidence type="ECO:0000256" key="8">
    <source>
        <dbReference type="ARBA" id="ARBA00032024"/>
    </source>
</evidence>
<evidence type="ECO:0000256" key="5">
    <source>
        <dbReference type="ARBA" id="ARBA00022655"/>
    </source>
</evidence>
<dbReference type="STRING" id="299255.SAMN02745129_4263"/>
<name>A0A1M5YI51_9GAMM</name>
<dbReference type="InterPro" id="IPR050838">
    <property type="entry name" value="Ketopantoate_reductase"/>
</dbReference>
<dbReference type="InterPro" id="IPR013332">
    <property type="entry name" value="KPR_N"/>
</dbReference>
<dbReference type="SUPFAM" id="SSF51735">
    <property type="entry name" value="NAD(P)-binding Rossmann-fold domains"/>
    <property type="match status" value="1"/>
</dbReference>
<dbReference type="Gene3D" id="1.10.1040.10">
    <property type="entry name" value="N-(1-d-carboxylethyl)-l-norvaline Dehydrogenase, domain 2"/>
    <property type="match status" value="1"/>
</dbReference>
<sequence length="303" mass="33085">MVAPIGLLGGGAIGQLLAWQLQQQRVPLRLLSRPNSPSGWQAHQLTQRHGRTDHYTLLHDASPGPLQALLVTVKAQQVEAALAPVLAWLPQKTPIVLLHNGMGPQHALLQQYPERTWWWGTLSDGALRQAPHQVRCTGVGLRQAGPAQNQPLSQAPKALRRLGFALTEQIEPVLWRKLTVNALVNPVAARDEVINGALLAPGYRQELLALCQELVPLGRQFGVEESAEQCLARALRVVKATAGNRCSTLQDRDAGRSNELANITGFVLSLAAQQGVNLPQHQRLWQQWQTLAASRQPGSLQPA</sequence>
<comment type="similarity">
    <text evidence="2 10">Belongs to the ketopantoate reductase family.</text>
</comment>
<evidence type="ECO:0000256" key="4">
    <source>
        <dbReference type="ARBA" id="ARBA00019465"/>
    </source>
</evidence>
<feature type="domain" description="Ketopantoate reductase N-terminal" evidence="11">
    <location>
        <begin position="5"/>
        <end position="145"/>
    </location>
</feature>
<protein>
    <recommendedName>
        <fullName evidence="4 10">2-dehydropantoate 2-reductase</fullName>
        <ecNumber evidence="3 10">1.1.1.169</ecNumber>
    </recommendedName>
    <alternativeName>
        <fullName evidence="8 10">Ketopantoate reductase</fullName>
    </alternativeName>
</protein>
<dbReference type="InterPro" id="IPR013752">
    <property type="entry name" value="KPA_reductase"/>
</dbReference>
<dbReference type="UniPathway" id="UPA00028">
    <property type="reaction ID" value="UER00004"/>
</dbReference>
<evidence type="ECO:0000313" key="13">
    <source>
        <dbReference type="EMBL" id="SHI11539.1"/>
    </source>
</evidence>
<feature type="domain" description="Ketopantoate reductase C-terminal" evidence="12">
    <location>
        <begin position="170"/>
        <end position="288"/>
    </location>
</feature>
<evidence type="ECO:0000313" key="14">
    <source>
        <dbReference type="Proteomes" id="UP000184268"/>
    </source>
</evidence>
<dbReference type="InterPro" id="IPR036291">
    <property type="entry name" value="NAD(P)-bd_dom_sf"/>
</dbReference>
<dbReference type="Proteomes" id="UP000184268">
    <property type="component" value="Unassembled WGS sequence"/>
</dbReference>
<dbReference type="AlphaFoldDB" id="A0A1M5YI51"/>
<dbReference type="EC" id="1.1.1.169" evidence="3 10"/>
<dbReference type="InterPro" id="IPR008927">
    <property type="entry name" value="6-PGluconate_DH-like_C_sf"/>
</dbReference>
<proteinExistence type="inferred from homology"/>
<evidence type="ECO:0000259" key="12">
    <source>
        <dbReference type="Pfam" id="PF08546"/>
    </source>
</evidence>
<dbReference type="SUPFAM" id="SSF48179">
    <property type="entry name" value="6-phosphogluconate dehydrogenase C-terminal domain-like"/>
    <property type="match status" value="1"/>
</dbReference>